<dbReference type="Gene3D" id="6.10.340.10">
    <property type="match status" value="1"/>
</dbReference>
<evidence type="ECO:0000313" key="19">
    <source>
        <dbReference type="EMBL" id="SCX96145.1"/>
    </source>
</evidence>
<dbReference type="InterPro" id="IPR003661">
    <property type="entry name" value="HisK_dim/P_dom"/>
</dbReference>
<sequence length="911" mass="99808">MRLKKIVSVPGLWKQSLMARLVGSFLFLSLTIVSLVGYIAYHQATEALKASVFDRLDTVATFKAGELNRWVEDRMLDVAFFASLPDVRRSAGTLLKSGPSSPGYQEAYTALSHIMEDILAGRSDPEEIFVLSAVGGQIVASTNPEQEGLYRPKDIYYTRGLQGNAIQGVYASPMTLKPTLTLATPLFDGAGEQRLGVLAAHMNLNHMDQIVRNAAGLGQSGESYLVDSLNVFVSADRFGRLEFPKGVHTEGIDTAVSGLNGSGIYENYAGVPVIGVYRWLEERQLALLVEMSLEEAFAPARILARNIILVGVVSAWLLTLGIYVLARQIARPIRTIADTAMQVAQGDLESTVPVLTEDEVGILARSFNRMVGEVKKHRVHLEDRVAERTADLKEINARLQHEIAVRKGAEGEIRTLNEGLEQRVQERTSELSVANRLLQRAKESAEAASRAKSRFLANMSHELRTPLNIILGFSHLLNRDERTSSDQQESLQTITRSGEHLLALINDILEMSKIEAGRTILKAQSFDLALTLEGIERMLRSRTEGKGLAFAVETSPDLPRYIRSDETKLRQVLVNLLGNAVKFTDEGGVILRVRRGEDGPDASRLFFEVEDTGVGIEAGETGIIFDAFSQTGCGEKEREGTGLGLAISKQYVDLMGGEISAEGLDAGGSLFRFDIRFEPADMAEIKVKSTDRRVTGLQPDQHAWRILIVENNPQSRDLLKRLLTVVGFDVREAVNGEEGVDLFHRWHPHLIWMDLKMPVMDGYEAARKIKASPGGQDVRVIALTASSFDEQKGDALTAGCDDFVSKPFGEADIFGTMERHLGVRYLYEKEPQRTGVAASGGGNSHQAGPDDLAALPEDLLKELADAATACDVGSVASIIDEVRKIDGPVADSLAELANSFRYDDILALIKV</sequence>
<dbReference type="Pfam" id="PF00512">
    <property type="entry name" value="HisKA"/>
    <property type="match status" value="1"/>
</dbReference>
<keyword evidence="11 15" id="KW-1133">Transmembrane helix</keyword>
<evidence type="ECO:0000256" key="11">
    <source>
        <dbReference type="ARBA" id="ARBA00022989"/>
    </source>
</evidence>
<keyword evidence="7 15" id="KW-0812">Transmembrane</keyword>
<evidence type="ECO:0000313" key="20">
    <source>
        <dbReference type="Proteomes" id="UP000198870"/>
    </source>
</evidence>
<dbReference type="SMART" id="SM00304">
    <property type="entry name" value="HAMP"/>
    <property type="match status" value="1"/>
</dbReference>
<dbReference type="CDD" id="cd16922">
    <property type="entry name" value="HATPase_EvgS-ArcB-TorS-like"/>
    <property type="match status" value="1"/>
</dbReference>
<accession>A0A1G5C117</accession>
<dbReference type="PROSITE" id="PS50885">
    <property type="entry name" value="HAMP"/>
    <property type="match status" value="1"/>
</dbReference>
<keyword evidence="8" id="KW-0547">Nucleotide-binding</keyword>
<evidence type="ECO:0000256" key="12">
    <source>
        <dbReference type="ARBA" id="ARBA00023012"/>
    </source>
</evidence>
<evidence type="ECO:0000256" key="7">
    <source>
        <dbReference type="ARBA" id="ARBA00022692"/>
    </source>
</evidence>
<keyword evidence="5 14" id="KW-0597">Phosphoprotein</keyword>
<dbReference type="InterPro" id="IPR003660">
    <property type="entry name" value="HAMP_dom"/>
</dbReference>
<reference evidence="19 20" key="1">
    <citation type="submission" date="2016-10" db="EMBL/GenBank/DDBJ databases">
        <authorList>
            <person name="de Groot N.N."/>
        </authorList>
    </citation>
    <scope>NUCLEOTIDE SEQUENCE [LARGE SCALE GENOMIC DNA]</scope>
    <source>
        <strain evidence="19 20">AA1</strain>
    </source>
</reference>
<dbReference type="Pfam" id="PF00672">
    <property type="entry name" value="HAMP"/>
    <property type="match status" value="1"/>
</dbReference>
<dbReference type="SUPFAM" id="SSF103190">
    <property type="entry name" value="Sensory domain-like"/>
    <property type="match status" value="1"/>
</dbReference>
<evidence type="ECO:0000256" key="10">
    <source>
        <dbReference type="ARBA" id="ARBA00022840"/>
    </source>
</evidence>
<evidence type="ECO:0000256" key="6">
    <source>
        <dbReference type="ARBA" id="ARBA00022679"/>
    </source>
</evidence>
<dbReference type="InterPro" id="IPR005467">
    <property type="entry name" value="His_kinase_dom"/>
</dbReference>
<dbReference type="PRINTS" id="PR00344">
    <property type="entry name" value="BCTRLSENSOR"/>
</dbReference>
<dbReference type="Gene3D" id="3.30.565.10">
    <property type="entry name" value="Histidine kinase-like ATPase, C-terminal domain"/>
    <property type="match status" value="1"/>
</dbReference>
<keyword evidence="12" id="KW-0902">Two-component regulatory system</keyword>
<evidence type="ECO:0000256" key="14">
    <source>
        <dbReference type="PROSITE-ProRule" id="PRU00169"/>
    </source>
</evidence>
<dbReference type="FunFam" id="1.10.287.130:FF:000038">
    <property type="entry name" value="Sensory transduction histidine kinase"/>
    <property type="match status" value="1"/>
</dbReference>
<dbReference type="EC" id="2.7.13.3" evidence="3"/>
<dbReference type="STRING" id="419481.SAMN05216233_102312"/>
<feature type="domain" description="HAMP" evidence="18">
    <location>
        <begin position="327"/>
        <end position="379"/>
    </location>
</feature>
<dbReference type="SMART" id="SM00387">
    <property type="entry name" value="HATPase_c"/>
    <property type="match status" value="1"/>
</dbReference>
<dbReference type="SMART" id="SM00388">
    <property type="entry name" value="HisKA"/>
    <property type="match status" value="1"/>
</dbReference>
<dbReference type="EMBL" id="FMUX01000002">
    <property type="protein sequence ID" value="SCX96145.1"/>
    <property type="molecule type" value="Genomic_DNA"/>
</dbReference>
<keyword evidence="20" id="KW-1185">Reference proteome</keyword>
<keyword evidence="4" id="KW-1003">Cell membrane</keyword>
<dbReference type="SUPFAM" id="SSF47384">
    <property type="entry name" value="Homodimeric domain of signal transducing histidine kinase"/>
    <property type="match status" value="1"/>
</dbReference>
<proteinExistence type="predicted"/>
<evidence type="ECO:0000256" key="1">
    <source>
        <dbReference type="ARBA" id="ARBA00000085"/>
    </source>
</evidence>
<dbReference type="SMART" id="SM00448">
    <property type="entry name" value="REC"/>
    <property type="match status" value="1"/>
</dbReference>
<evidence type="ECO:0000256" key="4">
    <source>
        <dbReference type="ARBA" id="ARBA00022475"/>
    </source>
</evidence>
<keyword evidence="10" id="KW-0067">ATP-binding</keyword>
<feature type="modified residue" description="4-aspartylphosphate" evidence="14">
    <location>
        <position position="754"/>
    </location>
</feature>
<dbReference type="GO" id="GO:0000155">
    <property type="term" value="F:phosphorelay sensor kinase activity"/>
    <property type="evidence" value="ECO:0007669"/>
    <property type="project" value="InterPro"/>
</dbReference>
<dbReference type="OrthoDB" id="5524356at2"/>
<name>A0A1G5C117_9BACT</name>
<evidence type="ECO:0000259" key="17">
    <source>
        <dbReference type="PROSITE" id="PS50110"/>
    </source>
</evidence>
<evidence type="ECO:0000259" key="18">
    <source>
        <dbReference type="PROSITE" id="PS50885"/>
    </source>
</evidence>
<evidence type="ECO:0000256" key="2">
    <source>
        <dbReference type="ARBA" id="ARBA00004651"/>
    </source>
</evidence>
<comment type="subcellular location">
    <subcellularLocation>
        <location evidence="2">Cell membrane</location>
        <topology evidence="2">Multi-pass membrane protein</topology>
    </subcellularLocation>
</comment>
<dbReference type="PANTHER" id="PTHR45339:SF1">
    <property type="entry name" value="HYBRID SIGNAL TRANSDUCTION HISTIDINE KINASE J"/>
    <property type="match status" value="1"/>
</dbReference>
<dbReference type="Pfam" id="PF00072">
    <property type="entry name" value="Response_reg"/>
    <property type="match status" value="1"/>
</dbReference>
<keyword evidence="6" id="KW-0808">Transferase</keyword>
<dbReference type="CDD" id="cd18773">
    <property type="entry name" value="PDC1_HK_sensor"/>
    <property type="match status" value="1"/>
</dbReference>
<dbReference type="CDD" id="cd17546">
    <property type="entry name" value="REC_hyHK_CKI1_RcsC-like"/>
    <property type="match status" value="1"/>
</dbReference>
<dbReference type="Pfam" id="PF02518">
    <property type="entry name" value="HATPase_c"/>
    <property type="match status" value="1"/>
</dbReference>
<dbReference type="AlphaFoldDB" id="A0A1G5C117"/>
<evidence type="ECO:0000259" key="16">
    <source>
        <dbReference type="PROSITE" id="PS50109"/>
    </source>
</evidence>
<dbReference type="Gene3D" id="1.10.287.130">
    <property type="match status" value="1"/>
</dbReference>
<evidence type="ECO:0000256" key="9">
    <source>
        <dbReference type="ARBA" id="ARBA00022777"/>
    </source>
</evidence>
<dbReference type="CDD" id="cd06225">
    <property type="entry name" value="HAMP"/>
    <property type="match status" value="1"/>
</dbReference>
<dbReference type="InterPro" id="IPR036097">
    <property type="entry name" value="HisK_dim/P_sf"/>
</dbReference>
<dbReference type="GO" id="GO:0005886">
    <property type="term" value="C:plasma membrane"/>
    <property type="evidence" value="ECO:0007669"/>
    <property type="project" value="UniProtKB-SubCell"/>
</dbReference>
<organism evidence="19 20">
    <name type="scientific">Desulfoluna spongiiphila</name>
    <dbReference type="NCBI Taxonomy" id="419481"/>
    <lineage>
        <taxon>Bacteria</taxon>
        <taxon>Pseudomonadati</taxon>
        <taxon>Thermodesulfobacteriota</taxon>
        <taxon>Desulfobacteria</taxon>
        <taxon>Desulfobacterales</taxon>
        <taxon>Desulfolunaceae</taxon>
        <taxon>Desulfoluna</taxon>
    </lineage>
</organism>
<dbReference type="InterPro" id="IPR004358">
    <property type="entry name" value="Sig_transdc_His_kin-like_C"/>
</dbReference>
<protein>
    <recommendedName>
        <fullName evidence="3">histidine kinase</fullName>
        <ecNumber evidence="3">2.7.13.3</ecNumber>
    </recommendedName>
</protein>
<evidence type="ECO:0000256" key="15">
    <source>
        <dbReference type="SAM" id="Phobius"/>
    </source>
</evidence>
<dbReference type="RefSeq" id="WP_092208761.1">
    <property type="nucleotide sequence ID" value="NZ_FMUX01000002.1"/>
</dbReference>
<dbReference type="InterPro" id="IPR036890">
    <property type="entry name" value="HATPase_C_sf"/>
</dbReference>
<comment type="catalytic activity">
    <reaction evidence="1">
        <text>ATP + protein L-histidine = ADP + protein N-phospho-L-histidine.</text>
        <dbReference type="EC" id="2.7.13.3"/>
    </reaction>
</comment>
<dbReference type="Gene3D" id="3.40.50.2300">
    <property type="match status" value="1"/>
</dbReference>
<dbReference type="PROSITE" id="PS50110">
    <property type="entry name" value="RESPONSE_REGULATORY"/>
    <property type="match status" value="1"/>
</dbReference>
<dbReference type="SUPFAM" id="SSF55874">
    <property type="entry name" value="ATPase domain of HSP90 chaperone/DNA topoisomerase II/histidine kinase"/>
    <property type="match status" value="1"/>
</dbReference>
<dbReference type="InterPro" id="IPR001789">
    <property type="entry name" value="Sig_transdc_resp-reg_receiver"/>
</dbReference>
<dbReference type="PROSITE" id="PS50109">
    <property type="entry name" value="HIS_KIN"/>
    <property type="match status" value="1"/>
</dbReference>
<feature type="transmembrane region" description="Helical" evidence="15">
    <location>
        <begin position="21"/>
        <end position="41"/>
    </location>
</feature>
<dbReference type="PANTHER" id="PTHR45339">
    <property type="entry name" value="HYBRID SIGNAL TRANSDUCTION HISTIDINE KINASE J"/>
    <property type="match status" value="1"/>
</dbReference>
<evidence type="ECO:0000256" key="8">
    <source>
        <dbReference type="ARBA" id="ARBA00022741"/>
    </source>
</evidence>
<dbReference type="GO" id="GO:0005524">
    <property type="term" value="F:ATP binding"/>
    <property type="evidence" value="ECO:0007669"/>
    <property type="project" value="UniProtKB-KW"/>
</dbReference>
<evidence type="ECO:0000256" key="5">
    <source>
        <dbReference type="ARBA" id="ARBA00022553"/>
    </source>
</evidence>
<dbReference type="InterPro" id="IPR029151">
    <property type="entry name" value="Sensor-like_sf"/>
</dbReference>
<dbReference type="SUPFAM" id="SSF52172">
    <property type="entry name" value="CheY-like"/>
    <property type="match status" value="1"/>
</dbReference>
<feature type="domain" description="Histidine kinase" evidence="16">
    <location>
        <begin position="458"/>
        <end position="679"/>
    </location>
</feature>
<dbReference type="InterPro" id="IPR003594">
    <property type="entry name" value="HATPase_dom"/>
</dbReference>
<dbReference type="Proteomes" id="UP000198870">
    <property type="component" value="Unassembled WGS sequence"/>
</dbReference>
<evidence type="ECO:0000256" key="3">
    <source>
        <dbReference type="ARBA" id="ARBA00012438"/>
    </source>
</evidence>
<dbReference type="SUPFAM" id="SSF158472">
    <property type="entry name" value="HAMP domain-like"/>
    <property type="match status" value="1"/>
</dbReference>
<keyword evidence="13 15" id="KW-0472">Membrane</keyword>
<feature type="domain" description="Response regulatory" evidence="17">
    <location>
        <begin position="705"/>
        <end position="821"/>
    </location>
</feature>
<dbReference type="InterPro" id="IPR011006">
    <property type="entry name" value="CheY-like_superfamily"/>
</dbReference>
<dbReference type="CDD" id="cd00082">
    <property type="entry name" value="HisKA"/>
    <property type="match status" value="1"/>
</dbReference>
<gene>
    <name evidence="19" type="ORF">SAMN05216233_102312</name>
</gene>
<dbReference type="Gene3D" id="3.30.450.20">
    <property type="entry name" value="PAS domain"/>
    <property type="match status" value="1"/>
</dbReference>
<keyword evidence="9 19" id="KW-0418">Kinase</keyword>
<evidence type="ECO:0000256" key="13">
    <source>
        <dbReference type="ARBA" id="ARBA00023136"/>
    </source>
</evidence>